<keyword evidence="1" id="KW-0175">Coiled coil</keyword>
<organism evidence="2 3">
    <name type="scientific">Selenomonas ruminantium</name>
    <dbReference type="NCBI Taxonomy" id="971"/>
    <lineage>
        <taxon>Bacteria</taxon>
        <taxon>Bacillati</taxon>
        <taxon>Bacillota</taxon>
        <taxon>Negativicutes</taxon>
        <taxon>Selenomonadales</taxon>
        <taxon>Selenomonadaceae</taxon>
        <taxon>Selenomonas</taxon>
    </lineage>
</organism>
<dbReference type="AlphaFoldDB" id="A0A927ZQE5"/>
<dbReference type="Pfam" id="PF19645">
    <property type="entry name" value="DUF6148"/>
    <property type="match status" value="1"/>
</dbReference>
<name>A0A927ZQE5_SELRU</name>
<accession>A0A927ZQE5</accession>
<comment type="caution">
    <text evidence="2">The sequence shown here is derived from an EMBL/GenBank/DDBJ whole genome shotgun (WGS) entry which is preliminary data.</text>
</comment>
<proteinExistence type="predicted"/>
<dbReference type="Proteomes" id="UP000761380">
    <property type="component" value="Unassembled WGS sequence"/>
</dbReference>
<reference evidence="2" key="1">
    <citation type="submission" date="2019-04" db="EMBL/GenBank/DDBJ databases">
        <title>Evolution of Biomass-Degrading Anaerobic Consortia Revealed by Metagenomics.</title>
        <authorList>
            <person name="Peng X."/>
        </authorList>
    </citation>
    <scope>NUCLEOTIDE SEQUENCE</scope>
    <source>
        <strain evidence="2">SIG240</strain>
    </source>
</reference>
<evidence type="ECO:0000313" key="2">
    <source>
        <dbReference type="EMBL" id="MBE6091716.1"/>
    </source>
</evidence>
<evidence type="ECO:0000313" key="3">
    <source>
        <dbReference type="Proteomes" id="UP000761380"/>
    </source>
</evidence>
<gene>
    <name evidence="2" type="ORF">E7201_00835</name>
</gene>
<feature type="coiled-coil region" evidence="1">
    <location>
        <begin position="34"/>
        <end position="68"/>
    </location>
</feature>
<sequence length="73" mass="8275">MARTVTTVQARLELYYEAERRILAGAQSYTIGNRQLTRANLAEIRKTISQLEDELEALMGKSRGISKRVVFMG</sequence>
<dbReference type="EMBL" id="SVBY01000003">
    <property type="protein sequence ID" value="MBE6091716.1"/>
    <property type="molecule type" value="Genomic_DNA"/>
</dbReference>
<protein>
    <submittedName>
        <fullName evidence="2">Uncharacterized protein</fullName>
    </submittedName>
</protein>
<dbReference type="InterPro" id="IPR046146">
    <property type="entry name" value="DUF6148"/>
</dbReference>
<evidence type="ECO:0000256" key="1">
    <source>
        <dbReference type="SAM" id="Coils"/>
    </source>
</evidence>